<gene>
    <name evidence="2" type="ORF">ACFSBT_04355</name>
</gene>
<reference evidence="2 3" key="1">
    <citation type="journal article" date="2019" name="Int. J. Syst. Evol. Microbiol.">
        <title>The Global Catalogue of Microorganisms (GCM) 10K type strain sequencing project: providing services to taxonomists for standard genome sequencing and annotation.</title>
        <authorList>
            <consortium name="The Broad Institute Genomics Platform"/>
            <consortium name="The Broad Institute Genome Sequencing Center for Infectious Disease"/>
            <person name="Wu L."/>
            <person name="Ma J."/>
        </authorList>
    </citation>
    <scope>NUCLEOTIDE SEQUENCE [LARGE SCALE GENOMIC DNA]</scope>
    <source>
        <strain evidence="2 3">CGMCC 1.12563</strain>
    </source>
</reference>
<feature type="transmembrane region" description="Helical" evidence="1">
    <location>
        <begin position="16"/>
        <end position="49"/>
    </location>
</feature>
<keyword evidence="1" id="KW-1133">Transmembrane helix</keyword>
<evidence type="ECO:0000256" key="1">
    <source>
        <dbReference type="SAM" id="Phobius"/>
    </source>
</evidence>
<dbReference type="EMBL" id="JBHUDC010000002">
    <property type="protein sequence ID" value="MFD1512511.1"/>
    <property type="molecule type" value="Genomic_DNA"/>
</dbReference>
<evidence type="ECO:0000313" key="3">
    <source>
        <dbReference type="Proteomes" id="UP001597187"/>
    </source>
</evidence>
<proteinExistence type="predicted"/>
<evidence type="ECO:0008006" key="4">
    <source>
        <dbReference type="Google" id="ProtNLM"/>
    </source>
</evidence>
<dbReference type="AlphaFoldDB" id="A0ABD6ARN5"/>
<comment type="caution">
    <text evidence="2">The sequence shown here is derived from an EMBL/GenBank/DDBJ whole genome shotgun (WGS) entry which is preliminary data.</text>
</comment>
<name>A0ABD6ARN5_9EURY</name>
<keyword evidence="3" id="KW-1185">Reference proteome</keyword>
<organism evidence="2 3">
    <name type="scientific">Halomarina rubra</name>
    <dbReference type="NCBI Taxonomy" id="2071873"/>
    <lineage>
        <taxon>Archaea</taxon>
        <taxon>Methanobacteriati</taxon>
        <taxon>Methanobacteriota</taxon>
        <taxon>Stenosarchaea group</taxon>
        <taxon>Halobacteria</taxon>
        <taxon>Halobacteriales</taxon>
        <taxon>Natronomonadaceae</taxon>
        <taxon>Halomarina</taxon>
    </lineage>
</organism>
<dbReference type="Proteomes" id="UP001597187">
    <property type="component" value="Unassembled WGS sequence"/>
</dbReference>
<keyword evidence="1" id="KW-0812">Transmembrane</keyword>
<dbReference type="RefSeq" id="WP_250872489.1">
    <property type="nucleotide sequence ID" value="NZ_JALXFV010000002.1"/>
</dbReference>
<sequence>MASTTHFREVQRFRQWWLWAILGVVGLVSVVSGGPIGILVAGGIVVFVWSLSLTTEVRNDGLYIQLWPLQRSFQRVPWTAIESAEAVRYRPLREYGGWGIRWRPGTVAYSVSGSRGVFVSRDGDRDILVGSERPDELETAIREQLHTAVH</sequence>
<accession>A0ABD6ARN5</accession>
<evidence type="ECO:0000313" key="2">
    <source>
        <dbReference type="EMBL" id="MFD1512511.1"/>
    </source>
</evidence>
<protein>
    <recommendedName>
        <fullName evidence="4">PH domain-containing protein</fullName>
    </recommendedName>
</protein>
<keyword evidence="1" id="KW-0472">Membrane</keyword>